<evidence type="ECO:0000256" key="1">
    <source>
        <dbReference type="SAM" id="Phobius"/>
    </source>
</evidence>
<keyword evidence="1" id="KW-1133">Transmembrane helix</keyword>
<keyword evidence="1" id="KW-0812">Transmembrane</keyword>
<proteinExistence type="predicted"/>
<protein>
    <submittedName>
        <fullName evidence="2">Uncharacterized protein</fullName>
    </submittedName>
</protein>
<dbReference type="EMBL" id="GGEC01020749">
    <property type="protein sequence ID" value="MBX01233.1"/>
    <property type="molecule type" value="Transcribed_RNA"/>
</dbReference>
<feature type="transmembrane region" description="Helical" evidence="1">
    <location>
        <begin position="20"/>
        <end position="41"/>
    </location>
</feature>
<keyword evidence="1" id="KW-0472">Membrane</keyword>
<dbReference type="AlphaFoldDB" id="A0A2P2K6C8"/>
<evidence type="ECO:0000313" key="2">
    <source>
        <dbReference type="EMBL" id="MBX01233.1"/>
    </source>
</evidence>
<name>A0A2P2K6C8_RHIMU</name>
<organism evidence="2">
    <name type="scientific">Rhizophora mucronata</name>
    <name type="common">Asiatic mangrove</name>
    <dbReference type="NCBI Taxonomy" id="61149"/>
    <lineage>
        <taxon>Eukaryota</taxon>
        <taxon>Viridiplantae</taxon>
        <taxon>Streptophyta</taxon>
        <taxon>Embryophyta</taxon>
        <taxon>Tracheophyta</taxon>
        <taxon>Spermatophyta</taxon>
        <taxon>Magnoliopsida</taxon>
        <taxon>eudicotyledons</taxon>
        <taxon>Gunneridae</taxon>
        <taxon>Pentapetalae</taxon>
        <taxon>rosids</taxon>
        <taxon>fabids</taxon>
        <taxon>Malpighiales</taxon>
        <taxon>Rhizophoraceae</taxon>
        <taxon>Rhizophora</taxon>
    </lineage>
</organism>
<reference evidence="2" key="1">
    <citation type="submission" date="2018-02" db="EMBL/GenBank/DDBJ databases">
        <title>Rhizophora mucronata_Transcriptome.</title>
        <authorList>
            <person name="Meera S.P."/>
            <person name="Sreeshan A."/>
            <person name="Augustine A."/>
        </authorList>
    </citation>
    <scope>NUCLEOTIDE SEQUENCE</scope>
    <source>
        <tissue evidence="2">Leaf</tissue>
    </source>
</reference>
<accession>A0A2P2K6C8</accession>
<sequence length="44" mass="4604">MQSLCWADYICPPPTRPGLSLFVVVSVVVAAIGAYAAAAVIRIL</sequence>